<dbReference type="InterPro" id="IPR040241">
    <property type="entry name" value="TRP_Flc/Pkd2-like"/>
</dbReference>
<feature type="transmembrane region" description="Helical" evidence="1">
    <location>
        <begin position="85"/>
        <end position="104"/>
    </location>
</feature>
<dbReference type="GO" id="GO:0009272">
    <property type="term" value="P:fungal-type cell wall biogenesis"/>
    <property type="evidence" value="ECO:0007669"/>
    <property type="project" value="TreeGrafter"/>
</dbReference>
<evidence type="ECO:0000313" key="4">
    <source>
        <dbReference type="Proteomes" id="UP001360560"/>
    </source>
</evidence>
<dbReference type="InterPro" id="IPR010308">
    <property type="entry name" value="TRP_C"/>
</dbReference>
<dbReference type="PANTHER" id="PTHR31145">
    <property type="entry name" value="INTEGRAL MEMBRANE PROTEIN (AFU_ORTHOLOGUE AFUA_7G01610)"/>
    <property type="match status" value="1"/>
</dbReference>
<dbReference type="AlphaFoldDB" id="A0AAV5QGD7"/>
<organism evidence="3 4">
    <name type="scientific">Saccharomycopsis crataegensis</name>
    <dbReference type="NCBI Taxonomy" id="43959"/>
    <lineage>
        <taxon>Eukaryota</taxon>
        <taxon>Fungi</taxon>
        <taxon>Dikarya</taxon>
        <taxon>Ascomycota</taxon>
        <taxon>Saccharomycotina</taxon>
        <taxon>Saccharomycetes</taxon>
        <taxon>Saccharomycopsidaceae</taxon>
        <taxon>Saccharomycopsis</taxon>
    </lineage>
</organism>
<gene>
    <name evidence="3" type="ORF">DASC09_009860</name>
</gene>
<evidence type="ECO:0000259" key="2">
    <source>
        <dbReference type="Pfam" id="PF06011"/>
    </source>
</evidence>
<dbReference type="RefSeq" id="XP_064850661.1">
    <property type="nucleotide sequence ID" value="XM_064994589.1"/>
</dbReference>
<dbReference type="GO" id="GO:0055085">
    <property type="term" value="P:transmembrane transport"/>
    <property type="evidence" value="ECO:0007669"/>
    <property type="project" value="TreeGrafter"/>
</dbReference>
<dbReference type="GeneID" id="90071640"/>
<keyword evidence="1" id="KW-0472">Membrane</keyword>
<protein>
    <recommendedName>
        <fullName evidence="2">TRP C-terminal domain-containing protein</fullName>
    </recommendedName>
</protein>
<keyword evidence="1" id="KW-0812">Transmembrane</keyword>
<accession>A0AAV5QGD7</accession>
<proteinExistence type="predicted"/>
<feature type="transmembrane region" description="Helical" evidence="1">
    <location>
        <begin position="110"/>
        <end position="133"/>
    </location>
</feature>
<reference evidence="3 4" key="1">
    <citation type="journal article" date="2023" name="Elife">
        <title>Identification of key yeast species and microbe-microbe interactions impacting larval growth of Drosophila in the wild.</title>
        <authorList>
            <person name="Mure A."/>
            <person name="Sugiura Y."/>
            <person name="Maeda R."/>
            <person name="Honda K."/>
            <person name="Sakurai N."/>
            <person name="Takahashi Y."/>
            <person name="Watada M."/>
            <person name="Katoh T."/>
            <person name="Gotoh A."/>
            <person name="Gotoh Y."/>
            <person name="Taniguchi I."/>
            <person name="Nakamura K."/>
            <person name="Hayashi T."/>
            <person name="Katayama T."/>
            <person name="Uemura T."/>
            <person name="Hattori Y."/>
        </authorList>
    </citation>
    <scope>NUCLEOTIDE SEQUENCE [LARGE SCALE GENOMIC DNA]</scope>
    <source>
        <strain evidence="3 4">SC-9</strain>
    </source>
</reference>
<sequence length="243" mass="27464">MFRTVQSFQEVKNAEYLSDIYEKAQNNGCYYWVMVSLAYITIKSSIFGILQSNSKIHAIIVFAVKLIYLIALCDLRPYMDKRTNAFNILIHAFNLINSIFFLIFSELFGVKAAVIFISGMVLFVVNAHCATCINDLSEPWIQYLDFLSSESSITKKKKQYLDDEEDSAVVTNIDQIGTCMVLSQTPIGILSDSITYIFIRILDLKIINDKIHLRLEYTCTKSSNTLNTGGSMSSFSTLLALSD</sequence>
<dbReference type="PANTHER" id="PTHR31145:SF2">
    <property type="entry name" value="FLAVIN CARRIER PROTEIN 2"/>
    <property type="match status" value="1"/>
</dbReference>
<feature type="domain" description="TRP C-terminal" evidence="2">
    <location>
        <begin position="28"/>
        <end position="131"/>
    </location>
</feature>
<keyword evidence="4" id="KW-1185">Reference proteome</keyword>
<feature type="transmembrane region" description="Helical" evidence="1">
    <location>
        <begin position="29"/>
        <end position="50"/>
    </location>
</feature>
<evidence type="ECO:0000313" key="3">
    <source>
        <dbReference type="EMBL" id="GMM33661.1"/>
    </source>
</evidence>
<dbReference type="GO" id="GO:0016020">
    <property type="term" value="C:membrane"/>
    <property type="evidence" value="ECO:0007669"/>
    <property type="project" value="TreeGrafter"/>
</dbReference>
<dbReference type="Proteomes" id="UP001360560">
    <property type="component" value="Unassembled WGS sequence"/>
</dbReference>
<name>A0AAV5QGD7_9ASCO</name>
<evidence type="ECO:0000256" key="1">
    <source>
        <dbReference type="SAM" id="Phobius"/>
    </source>
</evidence>
<dbReference type="Pfam" id="PF06011">
    <property type="entry name" value="TRP"/>
    <property type="match status" value="1"/>
</dbReference>
<feature type="transmembrane region" description="Helical" evidence="1">
    <location>
        <begin position="56"/>
        <end position="73"/>
    </location>
</feature>
<dbReference type="EMBL" id="BTFZ01000002">
    <property type="protein sequence ID" value="GMM33661.1"/>
    <property type="molecule type" value="Genomic_DNA"/>
</dbReference>
<keyword evidence="1" id="KW-1133">Transmembrane helix</keyword>
<comment type="caution">
    <text evidence="3">The sequence shown here is derived from an EMBL/GenBank/DDBJ whole genome shotgun (WGS) entry which is preliminary data.</text>
</comment>